<evidence type="ECO:0000256" key="2">
    <source>
        <dbReference type="ARBA" id="ARBA00011940"/>
    </source>
</evidence>
<dbReference type="GO" id="GO:0006096">
    <property type="term" value="P:glycolytic process"/>
    <property type="evidence" value="ECO:0007669"/>
    <property type="project" value="UniProtKB-KW"/>
</dbReference>
<name>A0A381R1C2_9ZZZZ</name>
<evidence type="ECO:0000256" key="6">
    <source>
        <dbReference type="ARBA" id="ARBA00023235"/>
    </source>
</evidence>
<evidence type="ECO:0000256" key="1">
    <source>
        <dbReference type="ARBA" id="ARBA00004680"/>
    </source>
</evidence>
<evidence type="ECO:0000256" key="3">
    <source>
        <dbReference type="ARBA" id="ARBA00022432"/>
    </source>
</evidence>
<dbReference type="InterPro" id="IPR020861">
    <property type="entry name" value="Triosephosphate_isomerase_AS"/>
</dbReference>
<keyword evidence="6" id="KW-0413">Isomerase</keyword>
<proteinExistence type="inferred from homology"/>
<gene>
    <name evidence="7" type="ORF">METZ01_LOCUS38379</name>
</gene>
<evidence type="ECO:0000256" key="4">
    <source>
        <dbReference type="ARBA" id="ARBA00022490"/>
    </source>
</evidence>
<dbReference type="AlphaFoldDB" id="A0A381R1C2"/>
<evidence type="ECO:0000256" key="5">
    <source>
        <dbReference type="ARBA" id="ARBA00023152"/>
    </source>
</evidence>
<dbReference type="PROSITE" id="PS00171">
    <property type="entry name" value="TIM_1"/>
    <property type="match status" value="1"/>
</dbReference>
<dbReference type="InterPro" id="IPR022896">
    <property type="entry name" value="TrioseP_Isoase_bac/euk"/>
</dbReference>
<dbReference type="NCBIfam" id="TIGR00419">
    <property type="entry name" value="tim"/>
    <property type="match status" value="1"/>
</dbReference>
<reference evidence="7" key="1">
    <citation type="submission" date="2018-05" db="EMBL/GenBank/DDBJ databases">
        <authorList>
            <person name="Lanie J.A."/>
            <person name="Ng W.-L."/>
            <person name="Kazmierczak K.M."/>
            <person name="Andrzejewski T.M."/>
            <person name="Davidsen T.M."/>
            <person name="Wayne K.J."/>
            <person name="Tettelin H."/>
            <person name="Glass J.I."/>
            <person name="Rusch D."/>
            <person name="Podicherti R."/>
            <person name="Tsui H.-C.T."/>
            <person name="Winkler M.E."/>
        </authorList>
    </citation>
    <scope>NUCLEOTIDE SEQUENCE</scope>
</reference>
<comment type="pathway">
    <text evidence="1">Carbohydrate degradation; glycolysis; D-glyceraldehyde 3-phosphate from glycerone phosphate: step 1/1.</text>
</comment>
<dbReference type="Pfam" id="PF00121">
    <property type="entry name" value="TIM"/>
    <property type="match status" value="1"/>
</dbReference>
<dbReference type="InterPro" id="IPR000652">
    <property type="entry name" value="Triosephosphate_isomerase"/>
</dbReference>
<dbReference type="InterPro" id="IPR013785">
    <property type="entry name" value="Aldolase_TIM"/>
</dbReference>
<keyword evidence="5" id="KW-0324">Glycolysis</keyword>
<dbReference type="CDD" id="cd00311">
    <property type="entry name" value="TIM"/>
    <property type="match status" value="1"/>
</dbReference>
<dbReference type="InterPro" id="IPR035990">
    <property type="entry name" value="TIM_sf"/>
</dbReference>
<dbReference type="GO" id="GO:0046166">
    <property type="term" value="P:glyceraldehyde-3-phosphate biosynthetic process"/>
    <property type="evidence" value="ECO:0007669"/>
    <property type="project" value="TreeGrafter"/>
</dbReference>
<evidence type="ECO:0000313" key="7">
    <source>
        <dbReference type="EMBL" id="SUZ85525.1"/>
    </source>
</evidence>
<dbReference type="SUPFAM" id="SSF51351">
    <property type="entry name" value="Triosephosphate isomerase (TIM)"/>
    <property type="match status" value="1"/>
</dbReference>
<organism evidence="7">
    <name type="scientific">marine metagenome</name>
    <dbReference type="NCBI Taxonomy" id="408172"/>
    <lineage>
        <taxon>unclassified sequences</taxon>
        <taxon>metagenomes</taxon>
        <taxon>ecological metagenomes</taxon>
    </lineage>
</organism>
<dbReference type="PANTHER" id="PTHR21139:SF42">
    <property type="entry name" value="TRIOSEPHOSPHATE ISOMERASE"/>
    <property type="match status" value="1"/>
</dbReference>
<accession>A0A381R1C2</accession>
<dbReference type="GO" id="GO:0019563">
    <property type="term" value="P:glycerol catabolic process"/>
    <property type="evidence" value="ECO:0007669"/>
    <property type="project" value="TreeGrafter"/>
</dbReference>
<keyword evidence="4" id="KW-0963">Cytoplasm</keyword>
<sequence length="244" mass="26410">MNLNHFEAIQLIQKLSYELRNHDYDAVEVSVHPPYTDLRSVQTVIDADRMRFQLGAQNCHSEVSGAFTGEISPAMLAKLNVDYVIVGHSERRALFGENDAVVAAKAAAVFGCEMTPIVCVGETLEERESDQAESVVETQVRGSLASISGDKLDELVIAYEPVWAIGTGMTASAQDAQEMCSHIRKVVASIRATSRNLVRIQYGGSVKPSNVTELMAMSDIDGALVGGASLEAESFARIVNFKDA</sequence>
<dbReference type="PROSITE" id="PS51440">
    <property type="entry name" value="TIM_2"/>
    <property type="match status" value="1"/>
</dbReference>
<dbReference type="HAMAP" id="MF_00147_B">
    <property type="entry name" value="TIM_B"/>
    <property type="match status" value="1"/>
</dbReference>
<dbReference type="PANTHER" id="PTHR21139">
    <property type="entry name" value="TRIOSEPHOSPHATE ISOMERASE"/>
    <property type="match status" value="1"/>
</dbReference>
<dbReference type="GO" id="GO:0005829">
    <property type="term" value="C:cytosol"/>
    <property type="evidence" value="ECO:0007669"/>
    <property type="project" value="TreeGrafter"/>
</dbReference>
<dbReference type="EMBL" id="UINC01001638">
    <property type="protein sequence ID" value="SUZ85525.1"/>
    <property type="molecule type" value="Genomic_DNA"/>
</dbReference>
<protein>
    <recommendedName>
        <fullName evidence="2">triose-phosphate isomerase</fullName>
        <ecNumber evidence="2">5.3.1.1</ecNumber>
    </recommendedName>
</protein>
<dbReference type="EC" id="5.3.1.1" evidence="2"/>
<dbReference type="GO" id="GO:0006094">
    <property type="term" value="P:gluconeogenesis"/>
    <property type="evidence" value="ECO:0007669"/>
    <property type="project" value="UniProtKB-KW"/>
</dbReference>
<dbReference type="FunFam" id="3.20.20.70:FF:000016">
    <property type="entry name" value="Triosephosphate isomerase"/>
    <property type="match status" value="1"/>
</dbReference>
<dbReference type="Gene3D" id="3.20.20.70">
    <property type="entry name" value="Aldolase class I"/>
    <property type="match status" value="1"/>
</dbReference>
<dbReference type="GO" id="GO:0004807">
    <property type="term" value="F:triose-phosphate isomerase activity"/>
    <property type="evidence" value="ECO:0007669"/>
    <property type="project" value="UniProtKB-EC"/>
</dbReference>
<keyword evidence="3" id="KW-0312">Gluconeogenesis</keyword>